<dbReference type="NCBIfam" id="TIGR00231">
    <property type="entry name" value="small_GTP"/>
    <property type="match status" value="1"/>
</dbReference>
<dbReference type="InterPro" id="IPR018948">
    <property type="entry name" value="GTP-bd_TrmE_N"/>
</dbReference>
<feature type="binding site" evidence="7">
    <location>
        <position position="425"/>
    </location>
    <ligand>
        <name>(6S)-5-formyl-5,6,7,8-tetrahydrofolate</name>
        <dbReference type="ChEBI" id="CHEBI:57457"/>
    </ligand>
</feature>
<evidence type="ECO:0000313" key="10">
    <source>
        <dbReference type="Proteomes" id="UP000282837"/>
    </source>
</evidence>
<feature type="binding site" evidence="7">
    <location>
        <position position="227"/>
    </location>
    <ligand>
        <name>Mg(2+)</name>
        <dbReference type="ChEBI" id="CHEBI:18420"/>
    </ligand>
</feature>
<keyword evidence="2 7" id="KW-0819">tRNA processing</keyword>
<dbReference type="FunFam" id="3.30.1360.120:FF:000007">
    <property type="entry name" value="tRNA modification GTPase GTPBP3, mitochondrial"/>
    <property type="match status" value="1"/>
</dbReference>
<keyword evidence="10" id="KW-1185">Reference proteome</keyword>
<reference evidence="9 10" key="1">
    <citation type="submission" date="2019-01" db="EMBL/GenBank/DDBJ databases">
        <authorList>
            <person name="Chen W.-M."/>
        </authorList>
    </citation>
    <scope>NUCLEOTIDE SEQUENCE [LARGE SCALE GENOMIC DNA]</scope>
    <source>
        <strain evidence="9 10">FSY-9</strain>
    </source>
</reference>
<feature type="binding site" evidence="7">
    <location>
        <begin position="242"/>
        <end position="248"/>
    </location>
    <ligand>
        <name>GTP</name>
        <dbReference type="ChEBI" id="CHEBI:37565"/>
    </ligand>
</feature>
<comment type="caution">
    <text evidence="7">Lacks conserved residue(s) required for the propagation of feature annotation.</text>
</comment>
<name>A0A437N520_9SPHN</name>
<evidence type="ECO:0000256" key="3">
    <source>
        <dbReference type="ARBA" id="ARBA00022741"/>
    </source>
</evidence>
<dbReference type="InterPro" id="IPR027417">
    <property type="entry name" value="P-loop_NTPase"/>
</dbReference>
<evidence type="ECO:0000256" key="1">
    <source>
        <dbReference type="ARBA" id="ARBA00011043"/>
    </source>
</evidence>
<dbReference type="GO" id="GO:0046872">
    <property type="term" value="F:metal ion binding"/>
    <property type="evidence" value="ECO:0007669"/>
    <property type="project" value="UniProtKB-KW"/>
</dbReference>
<dbReference type="SUPFAM" id="SSF116878">
    <property type="entry name" value="TrmE connector domain"/>
    <property type="match status" value="1"/>
</dbReference>
<keyword evidence="7" id="KW-0460">Magnesium</keyword>
<dbReference type="SUPFAM" id="SSF103025">
    <property type="entry name" value="Folate-binding domain"/>
    <property type="match status" value="1"/>
</dbReference>
<sequence>MRDTIFACSSGQPPAAIAVIRISGPRAGQALQALGGRIPAPRRASLMTLRDGDGAVLDQVLALWFPAPNTATGEDLAEIHCHGGRAVIAAIERALAGLDGFRKAQAGEFTRRAFANGRMDLAEAEGLGDLLSAETELQRRNAVAMAGGALSVQVKAWRERLLMLSAQVEAVLDFSDEDDVGGLPPSFGDALKVFHVELSTWLARPRAEALREGFKVVIAGPPNAGKSTLFNALVESDAAIITPIAGTTRDILMRPVALGGVPFQFLDTAGLRDEGADVVEAMGIERAKAVMAEADLVLWLGPEGEGPEGAWEIESQIDRIARRAKMMPRHRLSAVTGEGVDGLRRDLIETSMHAMPRAGELALNARQHSLLSEAAQPLGQIRSDGDLLLISEDLRSARVAFDRLLGGAGTEDMLDALFGRFCIGK</sequence>
<dbReference type="OrthoDB" id="9805918at2"/>
<dbReference type="CDD" id="cd14858">
    <property type="entry name" value="TrmE_N"/>
    <property type="match status" value="1"/>
</dbReference>
<dbReference type="Proteomes" id="UP000282837">
    <property type="component" value="Unassembled WGS sequence"/>
</dbReference>
<feature type="binding site" evidence="7">
    <location>
        <position position="244"/>
    </location>
    <ligand>
        <name>K(+)</name>
        <dbReference type="ChEBI" id="CHEBI:29103"/>
    </ligand>
</feature>
<accession>A0A437N520</accession>
<dbReference type="Gene3D" id="3.40.50.300">
    <property type="entry name" value="P-loop containing nucleotide triphosphate hydrolases"/>
    <property type="match status" value="1"/>
</dbReference>
<comment type="function">
    <text evidence="7">Exhibits a very high intrinsic GTPase hydrolysis rate. Involved in the addition of a carboxymethylaminomethyl (cmnm) group at the wobble position (U34) of certain tRNAs, forming tRNA-cmnm(5)s(2)U34.</text>
</comment>
<dbReference type="EMBL" id="SACO01000006">
    <property type="protein sequence ID" value="RVU05019.1"/>
    <property type="molecule type" value="Genomic_DNA"/>
</dbReference>
<feature type="binding site" evidence="7">
    <location>
        <position position="242"/>
    </location>
    <ligand>
        <name>K(+)</name>
        <dbReference type="ChEBI" id="CHEBI:29103"/>
    </ligand>
</feature>
<dbReference type="CDD" id="cd04164">
    <property type="entry name" value="trmE"/>
    <property type="match status" value="1"/>
</dbReference>
<dbReference type="InterPro" id="IPR025867">
    <property type="entry name" value="MnmE_helical"/>
</dbReference>
<dbReference type="InterPro" id="IPR027266">
    <property type="entry name" value="TrmE/GcvT-like"/>
</dbReference>
<dbReference type="InterPro" id="IPR005225">
    <property type="entry name" value="Small_GTP-bd"/>
</dbReference>
<dbReference type="Pfam" id="PF10396">
    <property type="entry name" value="TrmE_N"/>
    <property type="match status" value="1"/>
</dbReference>
<dbReference type="GO" id="GO:0030488">
    <property type="term" value="P:tRNA methylation"/>
    <property type="evidence" value="ECO:0007669"/>
    <property type="project" value="TreeGrafter"/>
</dbReference>
<comment type="subunit">
    <text evidence="7">Homodimer. Heterotetramer of two MnmE and two MnmG subunits.</text>
</comment>
<feature type="binding site" evidence="7">
    <location>
        <position position="78"/>
    </location>
    <ligand>
        <name>(6S)-5-formyl-5,6,7,8-tetrahydrofolate</name>
        <dbReference type="ChEBI" id="CHEBI:57457"/>
    </ligand>
</feature>
<keyword evidence="6 7" id="KW-0342">GTP-binding</keyword>
<feature type="binding site" evidence="7">
    <location>
        <position position="248"/>
    </location>
    <ligand>
        <name>Mg(2+)</name>
        <dbReference type="ChEBI" id="CHEBI:18420"/>
    </ligand>
</feature>
<dbReference type="Gene3D" id="3.30.1360.120">
    <property type="entry name" value="Probable tRNA modification gtpase trme, domain 1"/>
    <property type="match status" value="1"/>
</dbReference>
<dbReference type="PANTHER" id="PTHR42714">
    <property type="entry name" value="TRNA MODIFICATION GTPASE GTPBP3"/>
    <property type="match status" value="1"/>
</dbReference>
<dbReference type="GO" id="GO:0005737">
    <property type="term" value="C:cytoplasm"/>
    <property type="evidence" value="ECO:0007669"/>
    <property type="project" value="UniProtKB-SubCell"/>
</dbReference>
<dbReference type="InterPro" id="IPR006073">
    <property type="entry name" value="GTP-bd"/>
</dbReference>
<dbReference type="AlphaFoldDB" id="A0A437N520"/>
<dbReference type="GO" id="GO:0005525">
    <property type="term" value="F:GTP binding"/>
    <property type="evidence" value="ECO:0007669"/>
    <property type="project" value="UniProtKB-UniRule"/>
</dbReference>
<dbReference type="EC" id="3.6.-.-" evidence="7"/>
<evidence type="ECO:0000256" key="4">
    <source>
        <dbReference type="ARBA" id="ARBA00022801"/>
    </source>
</evidence>
<dbReference type="Gene3D" id="1.20.120.430">
    <property type="entry name" value="tRNA modification GTPase MnmE domain 2"/>
    <property type="match status" value="1"/>
</dbReference>
<comment type="caution">
    <text evidence="9">The sequence shown here is derived from an EMBL/GenBank/DDBJ whole genome shotgun (WGS) entry which is preliminary data.</text>
</comment>
<feature type="binding site" evidence="7">
    <location>
        <begin position="267"/>
        <end position="270"/>
    </location>
    <ligand>
        <name>GTP</name>
        <dbReference type="ChEBI" id="CHEBI:37565"/>
    </ligand>
</feature>
<dbReference type="Pfam" id="PF12631">
    <property type="entry name" value="MnmE_helical"/>
    <property type="match status" value="1"/>
</dbReference>
<dbReference type="InterPro" id="IPR004520">
    <property type="entry name" value="GTPase_MnmE"/>
</dbReference>
<dbReference type="RefSeq" id="WP_127708943.1">
    <property type="nucleotide sequence ID" value="NZ_SACO01000006.1"/>
</dbReference>
<dbReference type="SUPFAM" id="SSF52540">
    <property type="entry name" value="P-loop containing nucleoside triphosphate hydrolases"/>
    <property type="match status" value="1"/>
</dbReference>
<comment type="similarity">
    <text evidence="1 7">Belongs to the TRAFAC class TrmE-Era-EngA-EngB-Septin-like GTPase superfamily. TrmE GTPase family.</text>
</comment>
<feature type="binding site" evidence="7">
    <location>
        <position position="118"/>
    </location>
    <ligand>
        <name>(6S)-5-formyl-5,6,7,8-tetrahydrofolate</name>
        <dbReference type="ChEBI" id="CHEBI:57457"/>
    </ligand>
</feature>
<evidence type="ECO:0000256" key="6">
    <source>
        <dbReference type="ARBA" id="ARBA00023134"/>
    </source>
</evidence>
<evidence type="ECO:0000256" key="5">
    <source>
        <dbReference type="ARBA" id="ARBA00022958"/>
    </source>
</evidence>
<gene>
    <name evidence="7 9" type="primary">mnmE</name>
    <name evidence="7" type="synonym">trmE</name>
    <name evidence="9" type="ORF">EOE18_09785</name>
</gene>
<feature type="binding site" evidence="7">
    <location>
        <begin position="223"/>
        <end position="228"/>
    </location>
    <ligand>
        <name>GTP</name>
        <dbReference type="ChEBI" id="CHEBI:37565"/>
    </ligand>
</feature>
<dbReference type="HAMAP" id="MF_00379">
    <property type="entry name" value="GTPase_MnmE"/>
    <property type="match status" value="1"/>
</dbReference>
<feature type="domain" description="TrmE-type G" evidence="8">
    <location>
        <begin position="213"/>
        <end position="352"/>
    </location>
</feature>
<evidence type="ECO:0000259" key="8">
    <source>
        <dbReference type="PROSITE" id="PS51709"/>
    </source>
</evidence>
<dbReference type="InterPro" id="IPR031168">
    <property type="entry name" value="G_TrmE"/>
</dbReference>
<dbReference type="Pfam" id="PF01926">
    <property type="entry name" value="MMR_HSR1"/>
    <property type="match status" value="1"/>
</dbReference>
<organism evidence="9 10">
    <name type="scientific">Novosphingobium umbonatum</name>
    <dbReference type="NCBI Taxonomy" id="1908524"/>
    <lineage>
        <taxon>Bacteria</taxon>
        <taxon>Pseudomonadati</taxon>
        <taxon>Pseudomonadota</taxon>
        <taxon>Alphaproteobacteria</taxon>
        <taxon>Sphingomonadales</taxon>
        <taxon>Sphingomonadaceae</taxon>
        <taxon>Novosphingobium</taxon>
    </lineage>
</organism>
<keyword evidence="5 7" id="KW-0630">Potassium</keyword>
<dbReference type="NCBIfam" id="NF003661">
    <property type="entry name" value="PRK05291.1-3"/>
    <property type="match status" value="1"/>
</dbReference>
<dbReference type="GO" id="GO:0002098">
    <property type="term" value="P:tRNA wobble uridine modification"/>
    <property type="evidence" value="ECO:0007669"/>
    <property type="project" value="TreeGrafter"/>
</dbReference>
<keyword evidence="7" id="KW-0479">Metal-binding</keyword>
<feature type="binding site" evidence="7">
    <location>
        <position position="223"/>
    </location>
    <ligand>
        <name>K(+)</name>
        <dbReference type="ChEBI" id="CHEBI:29103"/>
    </ligand>
</feature>
<feature type="binding site" evidence="7">
    <location>
        <position position="21"/>
    </location>
    <ligand>
        <name>(6S)-5-formyl-5,6,7,8-tetrahydrofolate</name>
        <dbReference type="ChEBI" id="CHEBI:57457"/>
    </ligand>
</feature>
<evidence type="ECO:0000256" key="2">
    <source>
        <dbReference type="ARBA" id="ARBA00022694"/>
    </source>
</evidence>
<dbReference type="InterPro" id="IPR027368">
    <property type="entry name" value="MnmE_dom2"/>
</dbReference>
<dbReference type="PANTHER" id="PTHR42714:SF2">
    <property type="entry name" value="TRNA MODIFICATION GTPASE GTPBP3, MITOCHONDRIAL"/>
    <property type="match status" value="1"/>
</dbReference>
<comment type="cofactor">
    <cofactor evidence="7">
        <name>K(+)</name>
        <dbReference type="ChEBI" id="CHEBI:29103"/>
    </cofactor>
    <text evidence="7">Binds 1 potassium ion per subunit.</text>
</comment>
<dbReference type="PROSITE" id="PS51709">
    <property type="entry name" value="G_TRME"/>
    <property type="match status" value="1"/>
</dbReference>
<keyword evidence="7" id="KW-0963">Cytoplasm</keyword>
<keyword evidence="4 7" id="KW-0378">Hydrolase</keyword>
<evidence type="ECO:0000313" key="9">
    <source>
        <dbReference type="EMBL" id="RVU05019.1"/>
    </source>
</evidence>
<keyword evidence="3 7" id="KW-0547">Nucleotide-binding</keyword>
<comment type="subcellular location">
    <subcellularLocation>
        <location evidence="7">Cytoplasm</location>
    </subcellularLocation>
</comment>
<feature type="binding site" evidence="7">
    <location>
        <position position="247"/>
    </location>
    <ligand>
        <name>K(+)</name>
        <dbReference type="ChEBI" id="CHEBI:29103"/>
    </ligand>
</feature>
<protein>
    <recommendedName>
        <fullName evidence="7">tRNA modification GTPase MnmE</fullName>
        <ecNumber evidence="7">3.6.-.-</ecNumber>
    </recommendedName>
</protein>
<evidence type="ECO:0000256" key="7">
    <source>
        <dbReference type="HAMAP-Rule" id="MF_00379"/>
    </source>
</evidence>
<dbReference type="GO" id="GO:0003924">
    <property type="term" value="F:GTPase activity"/>
    <property type="evidence" value="ECO:0007669"/>
    <property type="project" value="UniProtKB-UniRule"/>
</dbReference>
<proteinExistence type="inferred from homology"/>